<dbReference type="EMBL" id="VSSQ01088782">
    <property type="protein sequence ID" value="MPN35290.1"/>
    <property type="molecule type" value="Genomic_DNA"/>
</dbReference>
<feature type="transmembrane region" description="Helical" evidence="6">
    <location>
        <begin position="45"/>
        <end position="65"/>
    </location>
</feature>
<evidence type="ECO:0000259" key="7">
    <source>
        <dbReference type="Pfam" id="PF02687"/>
    </source>
</evidence>
<evidence type="ECO:0000256" key="5">
    <source>
        <dbReference type="ARBA" id="ARBA00023136"/>
    </source>
</evidence>
<evidence type="ECO:0000313" key="8">
    <source>
        <dbReference type="EMBL" id="MPN35290.1"/>
    </source>
</evidence>
<evidence type="ECO:0000256" key="3">
    <source>
        <dbReference type="ARBA" id="ARBA00022692"/>
    </source>
</evidence>
<keyword evidence="4 6" id="KW-1133">Transmembrane helix</keyword>
<name>A0A645H9B3_9ZZZZ</name>
<comment type="subcellular location">
    <subcellularLocation>
        <location evidence="1">Cell membrane</location>
        <topology evidence="1">Multi-pass membrane protein</topology>
    </subcellularLocation>
</comment>
<dbReference type="GO" id="GO:0005886">
    <property type="term" value="C:plasma membrane"/>
    <property type="evidence" value="ECO:0007669"/>
    <property type="project" value="UniProtKB-SubCell"/>
</dbReference>
<keyword evidence="3 6" id="KW-0812">Transmembrane</keyword>
<organism evidence="8">
    <name type="scientific">bioreactor metagenome</name>
    <dbReference type="NCBI Taxonomy" id="1076179"/>
    <lineage>
        <taxon>unclassified sequences</taxon>
        <taxon>metagenomes</taxon>
        <taxon>ecological metagenomes</taxon>
    </lineage>
</organism>
<accession>A0A645H9B3</accession>
<gene>
    <name evidence="8" type="ORF">SDC9_182787</name>
</gene>
<comment type="caution">
    <text evidence="8">The sequence shown here is derived from an EMBL/GenBank/DDBJ whole genome shotgun (WGS) entry which is preliminary data.</text>
</comment>
<feature type="domain" description="ABC3 transporter permease C-terminal" evidence="7">
    <location>
        <begin position="2"/>
        <end position="69"/>
    </location>
</feature>
<evidence type="ECO:0000256" key="6">
    <source>
        <dbReference type="SAM" id="Phobius"/>
    </source>
</evidence>
<evidence type="ECO:0000256" key="4">
    <source>
        <dbReference type="ARBA" id="ARBA00022989"/>
    </source>
</evidence>
<keyword evidence="2" id="KW-1003">Cell membrane</keyword>
<proteinExistence type="predicted"/>
<evidence type="ECO:0000256" key="1">
    <source>
        <dbReference type="ARBA" id="ARBA00004651"/>
    </source>
</evidence>
<dbReference type="Pfam" id="PF02687">
    <property type="entry name" value="FtsX"/>
    <property type="match status" value="1"/>
</dbReference>
<protein>
    <recommendedName>
        <fullName evidence="7">ABC3 transporter permease C-terminal domain-containing protein</fullName>
    </recommendedName>
</protein>
<dbReference type="InterPro" id="IPR003838">
    <property type="entry name" value="ABC3_permease_C"/>
</dbReference>
<reference evidence="8" key="1">
    <citation type="submission" date="2019-08" db="EMBL/GenBank/DDBJ databases">
        <authorList>
            <person name="Kucharzyk K."/>
            <person name="Murdoch R.W."/>
            <person name="Higgins S."/>
            <person name="Loffler F."/>
        </authorList>
    </citation>
    <scope>NUCLEOTIDE SEQUENCE</scope>
</reference>
<evidence type="ECO:0000256" key="2">
    <source>
        <dbReference type="ARBA" id="ARBA00022475"/>
    </source>
</evidence>
<dbReference type="AlphaFoldDB" id="A0A645H9B3"/>
<sequence>MFRENLVLTLLGALAGIPLGLWLHAFVMSQLNFDMVNFHAVIKPISYLFSVALTFVFAFCVDIIMRPKLEKINMVESLKAIE</sequence>
<keyword evidence="5 6" id="KW-0472">Membrane</keyword>